<name>A0A8J5VG20_ZIZPA</name>
<organism evidence="1 2">
    <name type="scientific">Zizania palustris</name>
    <name type="common">Northern wild rice</name>
    <dbReference type="NCBI Taxonomy" id="103762"/>
    <lineage>
        <taxon>Eukaryota</taxon>
        <taxon>Viridiplantae</taxon>
        <taxon>Streptophyta</taxon>
        <taxon>Embryophyta</taxon>
        <taxon>Tracheophyta</taxon>
        <taxon>Spermatophyta</taxon>
        <taxon>Magnoliopsida</taxon>
        <taxon>Liliopsida</taxon>
        <taxon>Poales</taxon>
        <taxon>Poaceae</taxon>
        <taxon>BOP clade</taxon>
        <taxon>Oryzoideae</taxon>
        <taxon>Oryzeae</taxon>
        <taxon>Zizaniinae</taxon>
        <taxon>Zizania</taxon>
    </lineage>
</organism>
<protein>
    <submittedName>
        <fullName evidence="1">Uncharacterized protein</fullName>
    </submittedName>
</protein>
<keyword evidence="2" id="KW-1185">Reference proteome</keyword>
<evidence type="ECO:0000313" key="1">
    <source>
        <dbReference type="EMBL" id="KAG8068807.1"/>
    </source>
</evidence>
<sequence>MGGPAATAGVLASCTVTLVFPTMPLASSFFTTALPPLATIPIPTTRSGTTAAESSLDLATAGWQATAIGFPSTAPPLLVIVPLDPDATATGHWIRLGRYGMVGHRQGHTGLGR</sequence>
<reference evidence="1" key="1">
    <citation type="journal article" date="2021" name="bioRxiv">
        <title>Whole Genome Assembly and Annotation of Northern Wild Rice, Zizania palustris L., Supports a Whole Genome Duplication in the Zizania Genus.</title>
        <authorList>
            <person name="Haas M."/>
            <person name="Kono T."/>
            <person name="Macchietto M."/>
            <person name="Millas R."/>
            <person name="McGilp L."/>
            <person name="Shao M."/>
            <person name="Duquette J."/>
            <person name="Hirsch C.N."/>
            <person name="Kimball J."/>
        </authorList>
    </citation>
    <scope>NUCLEOTIDE SEQUENCE</scope>
    <source>
        <tissue evidence="1">Fresh leaf tissue</tissue>
    </source>
</reference>
<evidence type="ECO:0000313" key="2">
    <source>
        <dbReference type="Proteomes" id="UP000729402"/>
    </source>
</evidence>
<dbReference type="AlphaFoldDB" id="A0A8J5VG20"/>
<dbReference type="Proteomes" id="UP000729402">
    <property type="component" value="Unassembled WGS sequence"/>
</dbReference>
<proteinExistence type="predicted"/>
<reference evidence="1" key="2">
    <citation type="submission" date="2021-02" db="EMBL/GenBank/DDBJ databases">
        <authorList>
            <person name="Kimball J.A."/>
            <person name="Haas M.W."/>
            <person name="Macchietto M."/>
            <person name="Kono T."/>
            <person name="Duquette J."/>
            <person name="Shao M."/>
        </authorList>
    </citation>
    <scope>NUCLEOTIDE SEQUENCE</scope>
    <source>
        <tissue evidence="1">Fresh leaf tissue</tissue>
    </source>
</reference>
<dbReference type="EMBL" id="JAAALK010000284">
    <property type="protein sequence ID" value="KAG8068807.1"/>
    <property type="molecule type" value="Genomic_DNA"/>
</dbReference>
<accession>A0A8J5VG20</accession>
<gene>
    <name evidence="1" type="ORF">GUJ93_ZPchr0005g16118</name>
</gene>
<comment type="caution">
    <text evidence="1">The sequence shown here is derived from an EMBL/GenBank/DDBJ whole genome shotgun (WGS) entry which is preliminary data.</text>
</comment>